<feature type="transmembrane region" description="Helical" evidence="2">
    <location>
        <begin position="281"/>
        <end position="298"/>
    </location>
</feature>
<evidence type="ECO:0000256" key="1">
    <source>
        <dbReference type="SAM" id="MobiDB-lite"/>
    </source>
</evidence>
<feature type="region of interest" description="Disordered" evidence="1">
    <location>
        <begin position="1"/>
        <end position="25"/>
    </location>
</feature>
<accession>A0A7R9BMF6</accession>
<sequence length="380" mass="41103">MSEALSLAASKNADPSDDESVSGELGLDIDTDVVVVMIGADDDDELVPDLAFGVMMISTLSSSESMSSLAKAGDSARDSILLPPNDKSQLTAPRELKKNPSQACLHLCGTPGYHWGHPTGAEVGNQLKPGAPQASRQEQNEAETSELFSLPVSGFRDAIKSLEVFCGSCLLHSEEEKAGIVTPGITAWVLLGEYSVLSTRFRRAWVCMFRAEYRGEGTARLSGVRLSASEIQTHARLRVLGVSRLLQQVVVVVVVVVVGMMGGGVTGHWVGAHSLGLCMGMYIRVRVFVIEAAFICWTSRIRLRILRHDTSRQQEDVIYAFKNGGTMPSTHQSLMMECQEYGEGMESMDRQYSGSGIGTNRGFRTQPNVGWDGTVLGGKQ</sequence>
<dbReference type="AlphaFoldDB" id="A0A7R9BMF6"/>
<keyword evidence="2" id="KW-1133">Transmembrane helix</keyword>
<keyword evidence="2" id="KW-0812">Transmembrane</keyword>
<protein>
    <submittedName>
        <fullName evidence="3">Uncharacterized protein</fullName>
    </submittedName>
</protein>
<organism evidence="3">
    <name type="scientific">Notodromas monacha</name>
    <dbReference type="NCBI Taxonomy" id="399045"/>
    <lineage>
        <taxon>Eukaryota</taxon>
        <taxon>Metazoa</taxon>
        <taxon>Ecdysozoa</taxon>
        <taxon>Arthropoda</taxon>
        <taxon>Crustacea</taxon>
        <taxon>Oligostraca</taxon>
        <taxon>Ostracoda</taxon>
        <taxon>Podocopa</taxon>
        <taxon>Podocopida</taxon>
        <taxon>Cypridocopina</taxon>
        <taxon>Cypridoidea</taxon>
        <taxon>Cyprididae</taxon>
        <taxon>Notodromas</taxon>
    </lineage>
</organism>
<feature type="region of interest" description="Disordered" evidence="1">
    <location>
        <begin position="119"/>
        <end position="143"/>
    </location>
</feature>
<keyword evidence="2" id="KW-0472">Membrane</keyword>
<dbReference type="EMBL" id="CAJPEX010000682">
    <property type="protein sequence ID" value="CAG0916845.1"/>
    <property type="molecule type" value="Genomic_DNA"/>
</dbReference>
<reference evidence="3" key="1">
    <citation type="submission" date="2020-11" db="EMBL/GenBank/DDBJ databases">
        <authorList>
            <person name="Tran Van P."/>
        </authorList>
    </citation>
    <scope>NUCLEOTIDE SEQUENCE</scope>
</reference>
<evidence type="ECO:0000313" key="4">
    <source>
        <dbReference type="Proteomes" id="UP000678499"/>
    </source>
</evidence>
<feature type="compositionally biased region" description="Acidic residues" evidence="1">
    <location>
        <begin position="15"/>
        <end position="25"/>
    </location>
</feature>
<keyword evidence="4" id="KW-1185">Reference proteome</keyword>
<proteinExistence type="predicted"/>
<name>A0A7R9BMF6_9CRUS</name>
<gene>
    <name evidence="3" type="ORF">NMOB1V02_LOCUS4444</name>
</gene>
<evidence type="ECO:0000313" key="3">
    <source>
        <dbReference type="EMBL" id="CAD7276693.1"/>
    </source>
</evidence>
<dbReference type="Proteomes" id="UP000678499">
    <property type="component" value="Unassembled WGS sequence"/>
</dbReference>
<dbReference type="EMBL" id="OA882719">
    <property type="protein sequence ID" value="CAD7276693.1"/>
    <property type="molecule type" value="Genomic_DNA"/>
</dbReference>
<evidence type="ECO:0000256" key="2">
    <source>
        <dbReference type="SAM" id="Phobius"/>
    </source>
</evidence>
<feature type="transmembrane region" description="Helical" evidence="2">
    <location>
        <begin position="245"/>
        <end position="269"/>
    </location>
</feature>